<keyword evidence="8" id="KW-0411">Iron-sulfur</keyword>
<keyword evidence="7" id="KW-0408">Iron</keyword>
<dbReference type="PROSITE" id="PS51918">
    <property type="entry name" value="RADICAL_SAM"/>
    <property type="match status" value="1"/>
</dbReference>
<dbReference type="SFLD" id="SFLDS00029">
    <property type="entry name" value="Radical_SAM"/>
    <property type="match status" value="1"/>
</dbReference>
<evidence type="ECO:0000256" key="1">
    <source>
        <dbReference type="ARBA" id="ARBA00001966"/>
    </source>
</evidence>
<dbReference type="InterPro" id="IPR013785">
    <property type="entry name" value="Aldolase_TIM"/>
</dbReference>
<dbReference type="InterPro" id="IPR058240">
    <property type="entry name" value="rSAM_sf"/>
</dbReference>
<evidence type="ECO:0000256" key="9">
    <source>
        <dbReference type="ARBA" id="ARBA00047365"/>
    </source>
</evidence>
<gene>
    <name evidence="12" type="ORF">GCM10008906_38330</name>
</gene>
<evidence type="ECO:0000259" key="11">
    <source>
        <dbReference type="PROSITE" id="PS51918"/>
    </source>
</evidence>
<evidence type="ECO:0000256" key="7">
    <source>
        <dbReference type="ARBA" id="ARBA00023004"/>
    </source>
</evidence>
<dbReference type="InterPro" id="IPR017900">
    <property type="entry name" value="4Fe4S_Fe_S_CS"/>
</dbReference>
<keyword evidence="6" id="KW-0560">Oxidoreductase</keyword>
<dbReference type="CDD" id="cd01335">
    <property type="entry name" value="Radical_SAM"/>
    <property type="match status" value="1"/>
</dbReference>
<evidence type="ECO:0000256" key="5">
    <source>
        <dbReference type="ARBA" id="ARBA00022723"/>
    </source>
</evidence>
<dbReference type="EMBL" id="BAAACG010000019">
    <property type="protein sequence ID" value="GAA0748241.1"/>
    <property type="molecule type" value="Genomic_DNA"/>
</dbReference>
<dbReference type="Gene3D" id="3.30.70.20">
    <property type="match status" value="1"/>
</dbReference>
<feature type="domain" description="4Fe-4S ferredoxin-type" evidence="10">
    <location>
        <begin position="46"/>
        <end position="75"/>
    </location>
</feature>
<dbReference type="Pfam" id="PF04055">
    <property type="entry name" value="Radical_SAM"/>
    <property type="match status" value="1"/>
</dbReference>
<dbReference type="PROSITE" id="PS51379">
    <property type="entry name" value="4FE4S_FER_2"/>
    <property type="match status" value="2"/>
</dbReference>
<evidence type="ECO:0000313" key="13">
    <source>
        <dbReference type="Proteomes" id="UP001501510"/>
    </source>
</evidence>
<dbReference type="Gene3D" id="3.20.20.70">
    <property type="entry name" value="Aldolase class I"/>
    <property type="match status" value="1"/>
</dbReference>
<evidence type="ECO:0000256" key="6">
    <source>
        <dbReference type="ARBA" id="ARBA00023002"/>
    </source>
</evidence>
<keyword evidence="3" id="KW-0004">4Fe-4S</keyword>
<dbReference type="InterPro" id="IPR050014">
    <property type="entry name" value="T4HPD_activ_SAM"/>
</dbReference>
<dbReference type="InterPro" id="IPR007197">
    <property type="entry name" value="rSAM"/>
</dbReference>
<comment type="cofactor">
    <cofactor evidence="1">
        <name>[4Fe-4S] cluster</name>
        <dbReference type="ChEBI" id="CHEBI:49883"/>
    </cofactor>
</comment>
<dbReference type="SFLD" id="SFLDG01118">
    <property type="entry name" value="activating_enzymes__group_2"/>
    <property type="match status" value="1"/>
</dbReference>
<accession>A0ABN1JWU2</accession>
<evidence type="ECO:0000259" key="10">
    <source>
        <dbReference type="PROSITE" id="PS51379"/>
    </source>
</evidence>
<keyword evidence="5" id="KW-0479">Metal-binding</keyword>
<dbReference type="PIRSF" id="PIRSF000371">
    <property type="entry name" value="PFL_act_enz"/>
    <property type="match status" value="1"/>
</dbReference>
<dbReference type="InterPro" id="IPR017896">
    <property type="entry name" value="4Fe4S_Fe-S-bd"/>
</dbReference>
<comment type="caution">
    <text evidence="12">The sequence shown here is derived from an EMBL/GenBank/DDBJ whole genome shotgun (WGS) entry which is preliminary data.</text>
</comment>
<dbReference type="PANTHER" id="PTHR30352">
    <property type="entry name" value="PYRUVATE FORMATE-LYASE-ACTIVATING ENZYME"/>
    <property type="match status" value="1"/>
</dbReference>
<comment type="catalytic activity">
    <reaction evidence="9">
        <text>glycyl-[protein] + reduced [flavodoxin] + S-adenosyl-L-methionine = glycin-2-yl radical-[protein] + semiquinone [flavodoxin] + 5'-deoxyadenosine + L-methionine + H(+)</text>
        <dbReference type="Rhea" id="RHEA:61976"/>
        <dbReference type="Rhea" id="RHEA-COMP:10622"/>
        <dbReference type="Rhea" id="RHEA-COMP:14480"/>
        <dbReference type="Rhea" id="RHEA-COMP:15993"/>
        <dbReference type="Rhea" id="RHEA-COMP:15994"/>
        <dbReference type="ChEBI" id="CHEBI:15378"/>
        <dbReference type="ChEBI" id="CHEBI:17319"/>
        <dbReference type="ChEBI" id="CHEBI:29947"/>
        <dbReference type="ChEBI" id="CHEBI:32722"/>
        <dbReference type="ChEBI" id="CHEBI:57618"/>
        <dbReference type="ChEBI" id="CHEBI:57844"/>
        <dbReference type="ChEBI" id="CHEBI:59789"/>
        <dbReference type="ChEBI" id="CHEBI:140311"/>
    </reaction>
</comment>
<feature type="domain" description="Radical SAM core" evidence="11">
    <location>
        <begin position="15"/>
        <end position="291"/>
    </location>
</feature>
<dbReference type="NCBIfam" id="NF043069">
    <property type="entry name" value="T4HPD_activ_SAM"/>
    <property type="match status" value="1"/>
</dbReference>
<evidence type="ECO:0000256" key="4">
    <source>
        <dbReference type="ARBA" id="ARBA00022691"/>
    </source>
</evidence>
<dbReference type="PANTHER" id="PTHR30352:SF4">
    <property type="entry name" value="PYRUVATE FORMATE-LYASE 2-ACTIVATING ENZYME"/>
    <property type="match status" value="1"/>
</dbReference>
<keyword evidence="4" id="KW-0949">S-adenosyl-L-methionine</keyword>
<dbReference type="PROSITE" id="PS00198">
    <property type="entry name" value="4FE4S_FER_1"/>
    <property type="match status" value="1"/>
</dbReference>
<keyword evidence="13" id="KW-1185">Reference proteome</keyword>
<dbReference type="NCBIfam" id="TIGR02494">
    <property type="entry name" value="PFLE_PFLC"/>
    <property type="match status" value="1"/>
</dbReference>
<protein>
    <submittedName>
        <fullName evidence="12">Glycyl-radical enzyme activating protein</fullName>
    </submittedName>
</protein>
<evidence type="ECO:0000256" key="3">
    <source>
        <dbReference type="ARBA" id="ARBA00022485"/>
    </source>
</evidence>
<comment type="similarity">
    <text evidence="2">Belongs to the organic radical-activating enzymes family.</text>
</comment>
<dbReference type="InterPro" id="IPR012839">
    <property type="entry name" value="Organic_radical_activase"/>
</dbReference>
<dbReference type="InterPro" id="IPR040074">
    <property type="entry name" value="BssD/PflA/YjjW"/>
</dbReference>
<name>A0ABN1JWU2_9CLOT</name>
<evidence type="ECO:0000256" key="8">
    <source>
        <dbReference type="ARBA" id="ARBA00023014"/>
    </source>
</evidence>
<sequence>MKKGTIINIQKYSVHDGPGIRTTVFFKGCPLNCWWCHNPETQNKRHQIMFFKERCKGCGICIKRCPENAIKIIDGYPIIDNNKCTLCSKCADFCPNDAREYVGKDLTSKEVMDEVMKDEMFYEDSGGGVTFSGGEPMLHVDFIDEILDECREKEVHTTLDTSGYASWESFDKIRDRIDLFLYDLKVMDKEKHKKYIGVDNTLILSNLKKLSKHGHNIFLRMPIVVGVNDDDKNIDDSIEFISKLNVLQVNLLPYHKMGMEKYKRLDMEYKLTGDEKPSDEYMNKLKEKFERAGIKVKIGG</sequence>
<feature type="domain" description="4Fe-4S ferredoxin-type" evidence="10">
    <location>
        <begin position="76"/>
        <end position="104"/>
    </location>
</feature>
<reference evidence="12 13" key="1">
    <citation type="journal article" date="2019" name="Int. J. Syst. Evol. Microbiol.">
        <title>The Global Catalogue of Microorganisms (GCM) 10K type strain sequencing project: providing services to taxonomists for standard genome sequencing and annotation.</title>
        <authorList>
            <consortium name="The Broad Institute Genomics Platform"/>
            <consortium name="The Broad Institute Genome Sequencing Center for Infectious Disease"/>
            <person name="Wu L."/>
            <person name="Ma J."/>
        </authorList>
    </citation>
    <scope>NUCLEOTIDE SEQUENCE [LARGE SCALE GENOMIC DNA]</scope>
    <source>
        <strain evidence="12 13">JCM 1407</strain>
    </source>
</reference>
<dbReference type="SUPFAM" id="SSF54862">
    <property type="entry name" value="4Fe-4S ferredoxins"/>
    <property type="match status" value="1"/>
</dbReference>
<dbReference type="SUPFAM" id="SSF102114">
    <property type="entry name" value="Radical SAM enzymes"/>
    <property type="match status" value="1"/>
</dbReference>
<dbReference type="SFLD" id="SFLDG01066">
    <property type="entry name" value="organic_radical-activating_enz"/>
    <property type="match status" value="1"/>
</dbReference>
<organism evidence="12 13">
    <name type="scientific">Clostridium oceanicum</name>
    <dbReference type="NCBI Taxonomy" id="1543"/>
    <lineage>
        <taxon>Bacteria</taxon>
        <taxon>Bacillati</taxon>
        <taxon>Bacillota</taxon>
        <taxon>Clostridia</taxon>
        <taxon>Eubacteriales</taxon>
        <taxon>Clostridiaceae</taxon>
        <taxon>Clostridium</taxon>
    </lineage>
</organism>
<dbReference type="Proteomes" id="UP001501510">
    <property type="component" value="Unassembled WGS sequence"/>
</dbReference>
<dbReference type="InterPro" id="IPR034457">
    <property type="entry name" value="Organic_radical-activating"/>
</dbReference>
<dbReference type="InterPro" id="IPR001989">
    <property type="entry name" value="Radical_activat_CS"/>
</dbReference>
<dbReference type="PROSITE" id="PS01087">
    <property type="entry name" value="RADICAL_ACTIVATING"/>
    <property type="match status" value="1"/>
</dbReference>
<proteinExistence type="inferred from homology"/>
<dbReference type="RefSeq" id="WP_343764445.1">
    <property type="nucleotide sequence ID" value="NZ_BAAACG010000019.1"/>
</dbReference>
<evidence type="ECO:0000313" key="12">
    <source>
        <dbReference type="EMBL" id="GAA0748241.1"/>
    </source>
</evidence>
<evidence type="ECO:0000256" key="2">
    <source>
        <dbReference type="ARBA" id="ARBA00009777"/>
    </source>
</evidence>
<dbReference type="Pfam" id="PF00037">
    <property type="entry name" value="Fer4"/>
    <property type="match status" value="1"/>
</dbReference>